<evidence type="ECO:0000256" key="2">
    <source>
        <dbReference type="ARBA" id="ARBA00023242"/>
    </source>
</evidence>
<sequence>MKESWKKGSVTSLASVFPVEEAQKAAKRVEDAIADAQNELHRARTFVADNTTLLNLVHKLPEQLSHQIMVPFGKAAFFPGRLIHTNEFLVLLGEGYYAERTSKQTVEILQRRGKSLDSQVDSLEANIKDLQAQLSFFNATASQVAEGLVEITETEDYVEKESNEGESKSGMFSPPFLSDTAYNFKEYAYSSSPQQDAPNLRNATDDDGDYARILAKMDELEKQELAAESGNHSDQSDESTADFDEISYRGHIENNLQSSKDFQQSVLLDQTNDEDIATEFQKKHDHKDVTDQLNFANLAVQSRDREGENFAKFVESTDPSEKIPVLSKEKAVQATTASKTEVRHQTSQPSFDSRKAFTGSIIEHADNLQTNSRNESSASSQGSGSQSSKPVSRFKMQRR</sequence>
<gene>
    <name evidence="6" type="ORF">Fmac_021620</name>
</gene>
<dbReference type="CDD" id="cd23159">
    <property type="entry name" value="Prefoldin_URI1"/>
    <property type="match status" value="1"/>
</dbReference>
<feature type="compositionally biased region" description="Low complexity" evidence="5">
    <location>
        <begin position="376"/>
        <end position="388"/>
    </location>
</feature>
<keyword evidence="7" id="KW-1185">Reference proteome</keyword>
<evidence type="ECO:0000256" key="1">
    <source>
        <dbReference type="ARBA" id="ARBA00004123"/>
    </source>
</evidence>
<name>A0ABD1LXG7_9FABA</name>
<accession>A0ABD1LXG7</accession>
<dbReference type="EMBL" id="JBGMDY010000007">
    <property type="protein sequence ID" value="KAL2328193.1"/>
    <property type="molecule type" value="Genomic_DNA"/>
</dbReference>
<dbReference type="InterPro" id="IPR004127">
    <property type="entry name" value="Prefoldin_subunit_alpha"/>
</dbReference>
<dbReference type="PANTHER" id="PTHR15111">
    <property type="entry name" value="RNA POLYMERASE II SUBUNIT 5-MEDIATING PROTEIN NNX3"/>
    <property type="match status" value="1"/>
</dbReference>
<dbReference type="GO" id="GO:0009409">
    <property type="term" value="P:response to cold"/>
    <property type="evidence" value="ECO:0007669"/>
    <property type="project" value="UniProtKB-ARBA"/>
</dbReference>
<evidence type="ECO:0008006" key="8">
    <source>
        <dbReference type="Google" id="ProtNLM"/>
    </source>
</evidence>
<dbReference type="GO" id="GO:0006457">
    <property type="term" value="P:protein folding"/>
    <property type="evidence" value="ECO:0007669"/>
    <property type="project" value="UniProtKB-ARBA"/>
</dbReference>
<proteinExistence type="inferred from homology"/>
<comment type="caution">
    <text evidence="6">The sequence shown here is derived from an EMBL/GenBank/DDBJ whole genome shotgun (WGS) entry which is preliminary data.</text>
</comment>
<dbReference type="InterPro" id="IPR009053">
    <property type="entry name" value="Prefoldin"/>
</dbReference>
<feature type="region of interest" description="Disordered" evidence="5">
    <location>
        <begin position="334"/>
        <end position="399"/>
    </location>
</feature>
<protein>
    <recommendedName>
        <fullName evidence="8">RNA polymerase II subunit 5-mediating protein homolog</fullName>
    </recommendedName>
</protein>
<dbReference type="GO" id="GO:0005634">
    <property type="term" value="C:nucleus"/>
    <property type="evidence" value="ECO:0007669"/>
    <property type="project" value="UniProtKB-SubCell"/>
</dbReference>
<comment type="subcellular location">
    <subcellularLocation>
        <location evidence="1">Nucleus</location>
    </subcellularLocation>
</comment>
<dbReference type="Gene3D" id="1.10.287.370">
    <property type="match status" value="1"/>
</dbReference>
<evidence type="ECO:0000313" key="7">
    <source>
        <dbReference type="Proteomes" id="UP001603857"/>
    </source>
</evidence>
<keyword evidence="2" id="KW-0539">Nucleus</keyword>
<dbReference type="Pfam" id="PF02996">
    <property type="entry name" value="Prefoldin"/>
    <property type="match status" value="1"/>
</dbReference>
<dbReference type="SUPFAM" id="SSF46579">
    <property type="entry name" value="Prefoldin"/>
    <property type="match status" value="1"/>
</dbReference>
<dbReference type="PANTHER" id="PTHR15111:SF0">
    <property type="entry name" value="UNCONVENTIONAL PREFOLDIN RPB5 INTERACTOR 1"/>
    <property type="match status" value="1"/>
</dbReference>
<keyword evidence="4" id="KW-0175">Coiled coil</keyword>
<dbReference type="NCBIfam" id="TIGR00293">
    <property type="entry name" value="prefoldin subunit alpha"/>
    <property type="match status" value="1"/>
</dbReference>
<evidence type="ECO:0000313" key="6">
    <source>
        <dbReference type="EMBL" id="KAL2328193.1"/>
    </source>
</evidence>
<evidence type="ECO:0000256" key="3">
    <source>
        <dbReference type="ARBA" id="ARBA00038295"/>
    </source>
</evidence>
<feature type="compositionally biased region" description="Polar residues" evidence="5">
    <location>
        <begin position="334"/>
        <end position="351"/>
    </location>
</feature>
<dbReference type="AlphaFoldDB" id="A0ABD1LXG7"/>
<evidence type="ECO:0000256" key="4">
    <source>
        <dbReference type="SAM" id="Coils"/>
    </source>
</evidence>
<feature type="coiled-coil region" evidence="4">
    <location>
        <begin position="106"/>
        <end position="140"/>
    </location>
</feature>
<organism evidence="6 7">
    <name type="scientific">Flemingia macrophylla</name>
    <dbReference type="NCBI Taxonomy" id="520843"/>
    <lineage>
        <taxon>Eukaryota</taxon>
        <taxon>Viridiplantae</taxon>
        <taxon>Streptophyta</taxon>
        <taxon>Embryophyta</taxon>
        <taxon>Tracheophyta</taxon>
        <taxon>Spermatophyta</taxon>
        <taxon>Magnoliopsida</taxon>
        <taxon>eudicotyledons</taxon>
        <taxon>Gunneridae</taxon>
        <taxon>Pentapetalae</taxon>
        <taxon>rosids</taxon>
        <taxon>fabids</taxon>
        <taxon>Fabales</taxon>
        <taxon>Fabaceae</taxon>
        <taxon>Papilionoideae</taxon>
        <taxon>50 kb inversion clade</taxon>
        <taxon>NPAAA clade</taxon>
        <taxon>indigoferoid/millettioid clade</taxon>
        <taxon>Phaseoleae</taxon>
        <taxon>Flemingia</taxon>
    </lineage>
</organism>
<evidence type="ECO:0000256" key="5">
    <source>
        <dbReference type="SAM" id="MobiDB-lite"/>
    </source>
</evidence>
<dbReference type="InterPro" id="IPR052255">
    <property type="entry name" value="RNA_pol_II_subunit5-mediator"/>
</dbReference>
<dbReference type="Proteomes" id="UP001603857">
    <property type="component" value="Unassembled WGS sequence"/>
</dbReference>
<reference evidence="6 7" key="1">
    <citation type="submission" date="2024-08" db="EMBL/GenBank/DDBJ databases">
        <title>Insights into the chromosomal genome structure of Flemingia macrophylla.</title>
        <authorList>
            <person name="Ding Y."/>
            <person name="Zhao Y."/>
            <person name="Bi W."/>
            <person name="Wu M."/>
            <person name="Zhao G."/>
            <person name="Gong Y."/>
            <person name="Li W."/>
            <person name="Zhang P."/>
        </authorList>
    </citation>
    <scope>NUCLEOTIDE SEQUENCE [LARGE SCALE GENOMIC DNA]</scope>
    <source>
        <strain evidence="6">DYQJB</strain>
        <tissue evidence="6">Leaf</tissue>
    </source>
</reference>
<comment type="similarity">
    <text evidence="3">Belongs to the RNA polymerase II subunit 5-mediating protein family.</text>
</comment>